<comment type="caution">
    <text evidence="3">The sequence shown here is derived from an EMBL/GenBank/DDBJ whole genome shotgun (WGS) entry which is preliminary data.</text>
</comment>
<accession>A0A7W7GMJ1</accession>
<dbReference type="SMART" id="SM00257">
    <property type="entry name" value="LysM"/>
    <property type="match status" value="1"/>
</dbReference>
<dbReference type="Gene3D" id="3.10.350.10">
    <property type="entry name" value="LysM domain"/>
    <property type="match status" value="1"/>
</dbReference>
<evidence type="ECO:0000313" key="4">
    <source>
        <dbReference type="Proteomes" id="UP000540191"/>
    </source>
</evidence>
<evidence type="ECO:0000313" key="3">
    <source>
        <dbReference type="EMBL" id="MBB4734864.1"/>
    </source>
</evidence>
<dbReference type="InterPro" id="IPR018392">
    <property type="entry name" value="LysM"/>
</dbReference>
<dbReference type="Pfam" id="PF01476">
    <property type="entry name" value="LysM"/>
    <property type="match status" value="1"/>
</dbReference>
<feature type="transmembrane region" description="Helical" evidence="1">
    <location>
        <begin position="39"/>
        <end position="61"/>
    </location>
</feature>
<keyword evidence="1" id="KW-1133">Transmembrane helix</keyword>
<dbReference type="RefSeq" id="WP_184240941.1">
    <property type="nucleotide sequence ID" value="NZ_JACHNA010000001.1"/>
</dbReference>
<sequence length="133" mass="14114">MTITHTADITALAARLPRRLDRPTSSGRNAVRLNRRGRFVLRGLPLMLAMAALTAFALSALNIGFSPAAVSAAGSGAELEKVVVSPGDTLWEVAAEADPDADRYTTMERIAQLNELEGAELQPGTELFVPAGR</sequence>
<proteinExistence type="predicted"/>
<organism evidence="3 4">
    <name type="scientific">Micrococcus cohnii</name>
    <dbReference type="NCBI Taxonomy" id="993416"/>
    <lineage>
        <taxon>Bacteria</taxon>
        <taxon>Bacillati</taxon>
        <taxon>Actinomycetota</taxon>
        <taxon>Actinomycetes</taxon>
        <taxon>Micrococcales</taxon>
        <taxon>Micrococcaceae</taxon>
        <taxon>Micrococcus</taxon>
    </lineage>
</organism>
<keyword evidence="4" id="KW-1185">Reference proteome</keyword>
<reference evidence="3 4" key="1">
    <citation type="submission" date="2020-08" db="EMBL/GenBank/DDBJ databases">
        <title>Sequencing the genomes of 1000 actinobacteria strains.</title>
        <authorList>
            <person name="Klenk H.-P."/>
        </authorList>
    </citation>
    <scope>NUCLEOTIDE SEQUENCE [LARGE SCALE GENOMIC DNA]</scope>
    <source>
        <strain evidence="3 4">DSM 23974</strain>
    </source>
</reference>
<dbReference type="AlphaFoldDB" id="A0A7W7GMJ1"/>
<dbReference type="CDD" id="cd00118">
    <property type="entry name" value="LysM"/>
    <property type="match status" value="1"/>
</dbReference>
<protein>
    <recommendedName>
        <fullName evidence="2">LysM domain-containing protein</fullName>
    </recommendedName>
</protein>
<name>A0A7W7GMJ1_9MICC</name>
<keyword evidence="1" id="KW-0812">Transmembrane</keyword>
<feature type="domain" description="LysM" evidence="2">
    <location>
        <begin position="81"/>
        <end position="130"/>
    </location>
</feature>
<dbReference type="Proteomes" id="UP000540191">
    <property type="component" value="Unassembled WGS sequence"/>
</dbReference>
<dbReference type="InterPro" id="IPR036779">
    <property type="entry name" value="LysM_dom_sf"/>
</dbReference>
<evidence type="ECO:0000259" key="2">
    <source>
        <dbReference type="SMART" id="SM00257"/>
    </source>
</evidence>
<dbReference type="EMBL" id="JACHNA010000001">
    <property type="protein sequence ID" value="MBB4734864.1"/>
    <property type="molecule type" value="Genomic_DNA"/>
</dbReference>
<evidence type="ECO:0000256" key="1">
    <source>
        <dbReference type="SAM" id="Phobius"/>
    </source>
</evidence>
<keyword evidence="1" id="KW-0472">Membrane</keyword>
<gene>
    <name evidence="3" type="ORF">HDA30_000372</name>
</gene>